<sequence length="431" mass="50009">MKESSLHFPEAAKRESEEKPSGAPCYQPRRQLLRITRYWPLRSDHCFIYNIPKLYVWTYLIFVLQRFDALFAIMRQPQLSTVDADKCKQVIHQLVALKDSRERIGEVSIATRLLSENSTRFILTFRFIRNSVLDCQAVREKTQVKRTNHGRVADFIALMKECSLHFPEAAKRESEEKPSAAPCYQPRRQLLRITRYWPLRSDHCFIYNIPKTYLILVLQRFDALFAIMRQPQLSTVDADKCKQVIHQLVALKDSRERIGEVTVATRLLSENSTREEQLQLIFLEMVKHLGNYVNHSEKHAELFGLFLQSAALERSIKLPTGDVVVADRSRMKQQETSSTNFAIASASAMSSAASESRNMSRSNSPLPKKPRKSMYLWKPNETLNLYEYLVEKEERHHRTHWVDFVGRVKAGNRPAHLYPNLDLSTATAKQD</sequence>
<evidence type="ECO:0000256" key="2">
    <source>
        <dbReference type="ARBA" id="ARBA00004556"/>
    </source>
</evidence>
<evidence type="ECO:0000256" key="1">
    <source>
        <dbReference type="ARBA" id="ARBA00004123"/>
    </source>
</evidence>
<dbReference type="Proteomes" id="UP000053660">
    <property type="component" value="Unassembled WGS sequence"/>
</dbReference>
<name>A0A0B1TC68_OESDE</name>
<gene>
    <name evidence="14" type="ORF">OESDEN_06404</name>
</gene>
<feature type="region of interest" description="Disordered" evidence="13">
    <location>
        <begin position="1"/>
        <end position="23"/>
    </location>
</feature>
<evidence type="ECO:0000256" key="4">
    <source>
        <dbReference type="ARBA" id="ARBA00022490"/>
    </source>
</evidence>
<evidence type="ECO:0000256" key="5">
    <source>
        <dbReference type="ARBA" id="ARBA00022618"/>
    </source>
</evidence>
<protein>
    <recommendedName>
        <fullName evidence="3">Protein asunder</fullName>
    </recommendedName>
    <alternativeName>
        <fullName evidence="10">Cell cycle regulator Mat89Bb</fullName>
    </alternativeName>
    <alternativeName>
        <fullName evidence="9">Set apart in position or space protein</fullName>
    </alternativeName>
</protein>
<keyword evidence="4" id="KW-0963">Cytoplasm</keyword>
<evidence type="ECO:0000313" key="14">
    <source>
        <dbReference type="EMBL" id="KHJ93681.1"/>
    </source>
</evidence>
<comment type="subcellular location">
    <subcellularLocation>
        <location evidence="2">Cytoplasm</location>
        <location evidence="2">Perinuclear region</location>
    </subcellularLocation>
    <subcellularLocation>
        <location evidence="1">Nucleus</location>
    </subcellularLocation>
</comment>
<comment type="similarity">
    <text evidence="11">Belongs to the Integrator subunit 13 family.</text>
</comment>
<dbReference type="GO" id="GO:0051642">
    <property type="term" value="P:centrosome localization"/>
    <property type="evidence" value="ECO:0007669"/>
    <property type="project" value="TreeGrafter"/>
</dbReference>
<organism evidence="14 15">
    <name type="scientific">Oesophagostomum dentatum</name>
    <name type="common">Nodular worm</name>
    <dbReference type="NCBI Taxonomy" id="61180"/>
    <lineage>
        <taxon>Eukaryota</taxon>
        <taxon>Metazoa</taxon>
        <taxon>Ecdysozoa</taxon>
        <taxon>Nematoda</taxon>
        <taxon>Chromadorea</taxon>
        <taxon>Rhabditida</taxon>
        <taxon>Rhabditina</taxon>
        <taxon>Rhabditomorpha</taxon>
        <taxon>Strongyloidea</taxon>
        <taxon>Strongylidae</taxon>
        <taxon>Oesophagostomum</taxon>
    </lineage>
</organism>
<evidence type="ECO:0000256" key="6">
    <source>
        <dbReference type="ARBA" id="ARBA00022776"/>
    </source>
</evidence>
<evidence type="ECO:0000256" key="13">
    <source>
        <dbReference type="SAM" id="MobiDB-lite"/>
    </source>
</evidence>
<evidence type="ECO:0000256" key="10">
    <source>
        <dbReference type="ARBA" id="ARBA00032585"/>
    </source>
</evidence>
<dbReference type="GO" id="GO:0007346">
    <property type="term" value="P:regulation of mitotic cell cycle"/>
    <property type="evidence" value="ECO:0007669"/>
    <property type="project" value="TreeGrafter"/>
</dbReference>
<feature type="region of interest" description="Disordered" evidence="13">
    <location>
        <begin position="352"/>
        <end position="372"/>
    </location>
</feature>
<dbReference type="PANTHER" id="PTHR12955">
    <property type="entry name" value="SARCOMA ANTIGEN NY-SAR-95-RELATED"/>
    <property type="match status" value="1"/>
</dbReference>
<evidence type="ECO:0000256" key="7">
    <source>
        <dbReference type="ARBA" id="ARBA00023242"/>
    </source>
</evidence>
<dbReference type="InterPro" id="IPR019355">
    <property type="entry name" value="Cell_cycle_regulator_Mat89Bb"/>
</dbReference>
<accession>A0A0B1TC68</accession>
<dbReference type="Pfam" id="PF10221">
    <property type="entry name" value="Mat89Bb"/>
    <property type="match status" value="2"/>
</dbReference>
<comment type="subunit">
    <text evidence="12">Belongs to the multiprotein complex Integrator, at least composed of IntS1, IntS2, IntS3, IntS4, omd/IntS5, IntS6, defl/IntS7, IntS8, IntS9, IntS10, IntS11, IntS12, asun/IntS13, IntS14 and IntS15. The core complex associates with protein phosphatase 2A subunits mts/PP2A and Pp2A-29B, to form the Integrator-PP2A (INTAC) complex.</text>
</comment>
<dbReference type="AlphaFoldDB" id="A0A0B1TC68"/>
<feature type="compositionally biased region" description="Low complexity" evidence="13">
    <location>
        <begin position="352"/>
        <end position="364"/>
    </location>
</feature>
<dbReference type="GO" id="GO:0048471">
    <property type="term" value="C:perinuclear region of cytoplasm"/>
    <property type="evidence" value="ECO:0007669"/>
    <property type="project" value="UniProtKB-SubCell"/>
</dbReference>
<dbReference type="GO" id="GO:0051301">
    <property type="term" value="P:cell division"/>
    <property type="evidence" value="ECO:0007669"/>
    <property type="project" value="UniProtKB-KW"/>
</dbReference>
<reference evidence="14 15" key="1">
    <citation type="submission" date="2014-03" db="EMBL/GenBank/DDBJ databases">
        <title>Draft genome of the hookworm Oesophagostomum dentatum.</title>
        <authorList>
            <person name="Mitreva M."/>
        </authorList>
    </citation>
    <scope>NUCLEOTIDE SEQUENCE [LARGE SCALE GENOMIC DNA]</scope>
    <source>
        <strain evidence="14 15">OD-Hann</strain>
    </source>
</reference>
<evidence type="ECO:0000256" key="11">
    <source>
        <dbReference type="ARBA" id="ARBA00061603"/>
    </source>
</evidence>
<keyword evidence="6" id="KW-0498">Mitosis</keyword>
<keyword evidence="8" id="KW-0131">Cell cycle</keyword>
<keyword evidence="5" id="KW-0132">Cell division</keyword>
<evidence type="ECO:0000256" key="12">
    <source>
        <dbReference type="ARBA" id="ARBA00065185"/>
    </source>
</evidence>
<evidence type="ECO:0000313" key="15">
    <source>
        <dbReference type="Proteomes" id="UP000053660"/>
    </source>
</evidence>
<dbReference type="EMBL" id="KN550655">
    <property type="protein sequence ID" value="KHJ93681.1"/>
    <property type="molecule type" value="Genomic_DNA"/>
</dbReference>
<dbReference type="PANTHER" id="PTHR12955:SF1">
    <property type="entry name" value="INTEGRATOR COMPLEX SUBUNIT 13"/>
    <property type="match status" value="1"/>
</dbReference>
<feature type="compositionally biased region" description="Basic and acidic residues" evidence="13">
    <location>
        <begin position="1"/>
        <end position="20"/>
    </location>
</feature>
<proteinExistence type="inferred from homology"/>
<keyword evidence="15" id="KW-1185">Reference proteome</keyword>
<evidence type="ECO:0000256" key="8">
    <source>
        <dbReference type="ARBA" id="ARBA00023306"/>
    </source>
</evidence>
<evidence type="ECO:0000256" key="9">
    <source>
        <dbReference type="ARBA" id="ARBA00030658"/>
    </source>
</evidence>
<evidence type="ECO:0000256" key="3">
    <source>
        <dbReference type="ARBA" id="ARBA00020501"/>
    </source>
</evidence>
<dbReference type="OrthoDB" id="5844105at2759"/>
<dbReference type="GO" id="GO:0032039">
    <property type="term" value="C:integrator complex"/>
    <property type="evidence" value="ECO:0007669"/>
    <property type="project" value="TreeGrafter"/>
</dbReference>
<keyword evidence="7" id="KW-0539">Nucleus</keyword>